<organism evidence="1 2">
    <name type="scientific">Candidatus Sungbacteria bacterium RIFCSPLOWO2_01_FULL_47_10</name>
    <dbReference type="NCBI Taxonomy" id="1802276"/>
    <lineage>
        <taxon>Bacteria</taxon>
        <taxon>Candidatus Sungiibacteriota</taxon>
    </lineage>
</organism>
<reference evidence="1 2" key="1">
    <citation type="journal article" date="2016" name="Nat. Commun.">
        <title>Thousands of microbial genomes shed light on interconnected biogeochemical processes in an aquifer system.</title>
        <authorList>
            <person name="Anantharaman K."/>
            <person name="Brown C.T."/>
            <person name="Hug L.A."/>
            <person name="Sharon I."/>
            <person name="Castelle C.J."/>
            <person name="Probst A.J."/>
            <person name="Thomas B.C."/>
            <person name="Singh A."/>
            <person name="Wilkins M.J."/>
            <person name="Karaoz U."/>
            <person name="Brodie E.L."/>
            <person name="Williams K.H."/>
            <person name="Hubbard S.S."/>
            <person name="Banfield J.F."/>
        </authorList>
    </citation>
    <scope>NUCLEOTIDE SEQUENCE [LARGE SCALE GENOMIC DNA]</scope>
</reference>
<accession>A0A1G2L6V6</accession>
<evidence type="ECO:0000313" key="2">
    <source>
        <dbReference type="Proteomes" id="UP000177982"/>
    </source>
</evidence>
<comment type="caution">
    <text evidence="1">The sequence shown here is derived from an EMBL/GenBank/DDBJ whole genome shotgun (WGS) entry which is preliminary data.</text>
</comment>
<gene>
    <name evidence="1" type="ORF">A2934_03145</name>
</gene>
<proteinExistence type="predicted"/>
<evidence type="ECO:0000313" key="1">
    <source>
        <dbReference type="EMBL" id="OHA07264.1"/>
    </source>
</evidence>
<protein>
    <submittedName>
        <fullName evidence="1">Uncharacterized protein</fullName>
    </submittedName>
</protein>
<dbReference type="AlphaFoldDB" id="A0A1G2L6V6"/>
<sequence length="307" mass="34552">MKSTGEEIKSAHELVKRVEADIARQAAEGKRIHIIWDFDSVLSSPLSDDVFAHVNGDLEKYFDYEARMSMSPPRPGLWLPLAEKIGKLHSSQDIVTTRSSFLAFRVMVFCIWHASSDISKWMRWILFVGHQSKGDSFRIILESFRNDADMIVYYIDDSEKHIGTFSDISRKLGMSGRTVGIVSPKIRNYSREQFEWHYQSVMGALGDDAALVPGTPGGYANGHLVLPGGLAGFRTVIAKSFLRAEQKAVIDQFGPVLESECKDLFPGEPVTPKRLHSAFRFLQEEAIHDTMVIDEIMEEAVRSGKLE</sequence>
<dbReference type="EMBL" id="MHQO01000013">
    <property type="protein sequence ID" value="OHA07264.1"/>
    <property type="molecule type" value="Genomic_DNA"/>
</dbReference>
<dbReference type="Proteomes" id="UP000177982">
    <property type="component" value="Unassembled WGS sequence"/>
</dbReference>
<name>A0A1G2L6V6_9BACT</name>